<evidence type="ECO:0000256" key="2">
    <source>
        <dbReference type="ARBA" id="ARBA00022900"/>
    </source>
</evidence>
<evidence type="ECO:0000256" key="5">
    <source>
        <dbReference type="SAM" id="SignalP"/>
    </source>
</evidence>
<dbReference type="GO" id="GO:0005615">
    <property type="term" value="C:extracellular space"/>
    <property type="evidence" value="ECO:0007669"/>
    <property type="project" value="InterPro"/>
</dbReference>
<dbReference type="InterPro" id="IPR023795">
    <property type="entry name" value="Serpin_CS"/>
</dbReference>
<name>A0A9N9XHG6_PHYSR</name>
<reference evidence="7" key="1">
    <citation type="submission" date="2022-01" db="EMBL/GenBank/DDBJ databases">
        <authorList>
            <person name="King R."/>
        </authorList>
    </citation>
    <scope>NUCLEOTIDE SEQUENCE</scope>
</reference>
<evidence type="ECO:0000313" key="8">
    <source>
        <dbReference type="Proteomes" id="UP001153712"/>
    </source>
</evidence>
<dbReference type="Gene3D" id="2.30.39.10">
    <property type="entry name" value="Alpha-1-antitrypsin, domain 1"/>
    <property type="match status" value="1"/>
</dbReference>
<feature type="compositionally biased region" description="Low complexity" evidence="4">
    <location>
        <begin position="501"/>
        <end position="537"/>
    </location>
</feature>
<feature type="region of interest" description="Disordered" evidence="4">
    <location>
        <begin position="224"/>
        <end position="252"/>
    </location>
</feature>
<keyword evidence="1" id="KW-0646">Protease inhibitor</keyword>
<sequence length="1025" mass="113594">MWLFIVFLIGADIFVIAENFEDETKDGKLSRKILGQSVVTSVSVVMDIGNGSKTIFTDTVGKPVEKPSSSSELASPINLLNPDRYEFYTFDDSGNLVRRLMSLEEIKGIIATGDSDGLEYDSTVAEAYIPEKRVNDVLSNVQNVLKEEMEIHGTKFDSFPALDTPDVSDSWNMILPAVFGNSGVDITPEKAPLHVTPDTIMVEPTQQQPSTISTVPLTTKEPTTILSTSSTTSPTPPAETTVAEEEVLTESTTKEYVPVSTVALPTEPDTSTMFTIQPINNNSNNSFETKETETTMTTLNSNPTTENNVEITIKSVESSINCSSVKNESDSTTLLPMLDGLNSILHQLLVTPNMNSFDHSKSEYKENVDFIDFTEKTESTMYKDTTNTVTETILTKTTANDIEESTNSTTTEKLVESTTLTFSTQYTTTEINEIDRIDNNLDETDNKTSNEFPVKSTKIENGTEDYNNTTTLQQITTTEYNTPTFTTEGFNNATVKVPLIDPSDSSTETTITSDDNTTTYKDNTSTTPSTTEITIPNDNKKEPNWTLVPTVAPHSEATFGTPASILPPYPEALDPPEMIDLRAEPLNGFGLEESTADLDKDIQQFSQLYNELAFDFWKKTADTVSHARSLVVSPFGAISSLAMIFLGARGSTSAEMNEILKLDDMITFNPHLVLKNVGESVAIAEESGAVTASFVKELFMCRMKGKFLPFYRERVKAFYDGFAEEINFKEVGDIVRRRTNLQVKKHTDGKIAEFLTDTSVVGRPPLLALGVNIFQTDCSSAYSDNRDGEMHFTVLPTIRQRRLVPIPAVLYKYGFLAGYEPSLDATAVSVGNKNHTTSTIFVMPGQQGVQTPGDGLSRLEKSLAESSFKKGAWSRLLRSLIARPGLEVQIPKINHRSVVNATEVLKQMGFVELFKKGQADLVGMNGISNDLYLSDVVQVNQFTTCSEKRTDHHSEIYPNSVRRFRSNEALSGVRHSELPLPLRPRQARKPEVPRLKFDRPFLYFVRHNPTGLILHIGRFNPRLLP</sequence>
<comment type="similarity">
    <text evidence="3">Belongs to the serpin family.</text>
</comment>
<feature type="domain" description="Serpin" evidence="6">
    <location>
        <begin position="614"/>
        <end position="1021"/>
    </location>
</feature>
<dbReference type="PANTHER" id="PTHR11461:SF372">
    <property type="entry name" value="ACCESSORY GLAND PROTEIN ACP76A-RELATED"/>
    <property type="match status" value="1"/>
</dbReference>
<dbReference type="SMART" id="SM00093">
    <property type="entry name" value="SERPIN"/>
    <property type="match status" value="1"/>
</dbReference>
<dbReference type="InterPro" id="IPR000215">
    <property type="entry name" value="Serpin_fam"/>
</dbReference>
<keyword evidence="8" id="KW-1185">Reference proteome</keyword>
<dbReference type="SUPFAM" id="SSF56574">
    <property type="entry name" value="Serpins"/>
    <property type="match status" value="1"/>
</dbReference>
<dbReference type="Pfam" id="PF00079">
    <property type="entry name" value="Serpin"/>
    <property type="match status" value="1"/>
</dbReference>
<dbReference type="GO" id="GO:0004867">
    <property type="term" value="F:serine-type endopeptidase inhibitor activity"/>
    <property type="evidence" value="ECO:0007669"/>
    <property type="project" value="UniProtKB-KW"/>
</dbReference>
<feature type="compositionally biased region" description="Low complexity" evidence="4">
    <location>
        <begin position="224"/>
        <end position="241"/>
    </location>
</feature>
<dbReference type="Proteomes" id="UP001153712">
    <property type="component" value="Chromosome 1"/>
</dbReference>
<dbReference type="OrthoDB" id="1063785at2759"/>
<organism evidence="7 8">
    <name type="scientific">Phyllotreta striolata</name>
    <name type="common">Striped flea beetle</name>
    <name type="synonym">Crioceris striolata</name>
    <dbReference type="NCBI Taxonomy" id="444603"/>
    <lineage>
        <taxon>Eukaryota</taxon>
        <taxon>Metazoa</taxon>
        <taxon>Ecdysozoa</taxon>
        <taxon>Arthropoda</taxon>
        <taxon>Hexapoda</taxon>
        <taxon>Insecta</taxon>
        <taxon>Pterygota</taxon>
        <taxon>Neoptera</taxon>
        <taxon>Endopterygota</taxon>
        <taxon>Coleoptera</taxon>
        <taxon>Polyphaga</taxon>
        <taxon>Cucujiformia</taxon>
        <taxon>Chrysomeloidea</taxon>
        <taxon>Chrysomelidae</taxon>
        <taxon>Galerucinae</taxon>
        <taxon>Alticini</taxon>
        <taxon>Phyllotreta</taxon>
    </lineage>
</organism>
<evidence type="ECO:0000256" key="1">
    <source>
        <dbReference type="ARBA" id="ARBA00022690"/>
    </source>
</evidence>
<dbReference type="InterPro" id="IPR036186">
    <property type="entry name" value="Serpin_sf"/>
</dbReference>
<gene>
    <name evidence="7" type="ORF">PHYEVI_LOCUS538</name>
</gene>
<accession>A0A9N9XHG6</accession>
<dbReference type="PROSITE" id="PS00284">
    <property type="entry name" value="SERPIN"/>
    <property type="match status" value="1"/>
</dbReference>
<dbReference type="InterPro" id="IPR042185">
    <property type="entry name" value="Serpin_sf_2"/>
</dbReference>
<dbReference type="AlphaFoldDB" id="A0A9N9XHG6"/>
<dbReference type="EMBL" id="OU900094">
    <property type="protein sequence ID" value="CAG9854073.1"/>
    <property type="molecule type" value="Genomic_DNA"/>
</dbReference>
<evidence type="ECO:0000313" key="7">
    <source>
        <dbReference type="EMBL" id="CAG9854073.1"/>
    </source>
</evidence>
<feature type="chain" id="PRO_5040246958" description="Serpin domain-containing protein" evidence="5">
    <location>
        <begin position="18"/>
        <end position="1025"/>
    </location>
</feature>
<feature type="region of interest" description="Disordered" evidence="4">
    <location>
        <begin position="497"/>
        <end position="544"/>
    </location>
</feature>
<evidence type="ECO:0000256" key="4">
    <source>
        <dbReference type="SAM" id="MobiDB-lite"/>
    </source>
</evidence>
<keyword evidence="5" id="KW-0732">Signal</keyword>
<proteinExistence type="inferred from homology"/>
<protein>
    <recommendedName>
        <fullName evidence="6">Serpin domain-containing protein</fullName>
    </recommendedName>
</protein>
<evidence type="ECO:0000256" key="3">
    <source>
        <dbReference type="RuleBase" id="RU000411"/>
    </source>
</evidence>
<feature type="signal peptide" evidence="5">
    <location>
        <begin position="1"/>
        <end position="17"/>
    </location>
</feature>
<evidence type="ECO:0000259" key="6">
    <source>
        <dbReference type="SMART" id="SM00093"/>
    </source>
</evidence>
<dbReference type="PANTHER" id="PTHR11461">
    <property type="entry name" value="SERINE PROTEASE INHIBITOR, SERPIN"/>
    <property type="match status" value="1"/>
</dbReference>
<dbReference type="Gene3D" id="3.30.497.10">
    <property type="entry name" value="Antithrombin, subunit I, domain 2"/>
    <property type="match status" value="1"/>
</dbReference>
<keyword evidence="2" id="KW-0722">Serine protease inhibitor</keyword>
<dbReference type="InterPro" id="IPR023796">
    <property type="entry name" value="Serpin_dom"/>
</dbReference>
<dbReference type="InterPro" id="IPR042178">
    <property type="entry name" value="Serpin_sf_1"/>
</dbReference>